<sequence>MPAIVGPIHIESLGGNGAATFGDVLAIAPLAVDHSTGGAGAFNSGDYMSLTSDPNATMLWDFTLFGQPQSFNA</sequence>
<dbReference type="AlphaFoldDB" id="A0A081LG93"/>
<dbReference type="PANTHER" id="PTHR37808:SF1">
    <property type="entry name" value="SPORE GERMINATION PROTEIN-LIKE PROTEIN YDZR"/>
    <property type="match status" value="1"/>
</dbReference>
<gene>
    <name evidence="2" type="ORF">BA70_01380</name>
</gene>
<dbReference type="RefSeq" id="WP_003213446.1">
    <property type="nucleotide sequence ID" value="NZ_JALPZN010000016.1"/>
</dbReference>
<keyword evidence="3" id="KW-1185">Reference proteome</keyword>
<name>A0A081LG93_9BACI</name>
<comment type="caution">
    <text evidence="2">The sequence shown here is derived from an EMBL/GenBank/DDBJ whole genome shotgun (WGS) entry which is preliminary data.</text>
</comment>
<accession>A0A081LG93</accession>
<evidence type="ECO:0000313" key="3">
    <source>
        <dbReference type="Proteomes" id="UP000028091"/>
    </source>
</evidence>
<dbReference type="Proteomes" id="UP000028091">
    <property type="component" value="Unassembled WGS sequence"/>
</dbReference>
<dbReference type="Pfam" id="PF10676">
    <property type="entry name" value="gerPA"/>
    <property type="match status" value="1"/>
</dbReference>
<comment type="similarity">
    <text evidence="1">Belongs to the GerPA/GerPF family.</text>
</comment>
<proteinExistence type="inferred from homology"/>
<dbReference type="eggNOG" id="ENOG5031HQV">
    <property type="taxonomic scope" value="Bacteria"/>
</dbReference>
<organism evidence="2 3">
    <name type="scientific">Bacillus zhangzhouensis</name>
    <dbReference type="NCBI Taxonomy" id="1178540"/>
    <lineage>
        <taxon>Bacteria</taxon>
        <taxon>Bacillati</taxon>
        <taxon>Bacillota</taxon>
        <taxon>Bacilli</taxon>
        <taxon>Bacillales</taxon>
        <taxon>Bacillaceae</taxon>
        <taxon>Bacillus</taxon>
    </lineage>
</organism>
<reference evidence="2 3" key="1">
    <citation type="submission" date="2012-09" db="EMBL/GenBank/DDBJ databases">
        <title>Genome Sequence of Bacillus sp. DW5-4.</title>
        <authorList>
            <person name="Lai Q."/>
            <person name="Liu Y."/>
            <person name="Shao Z."/>
        </authorList>
    </citation>
    <scope>NUCLEOTIDE SEQUENCE [LARGE SCALE GENOMIC DNA]</scope>
    <source>
        <strain evidence="2 3">DW5-4</strain>
    </source>
</reference>
<evidence type="ECO:0000313" key="2">
    <source>
        <dbReference type="EMBL" id="KEP28269.1"/>
    </source>
</evidence>
<dbReference type="PANTHER" id="PTHR37808">
    <property type="entry name" value="SPORE GERMINATION PROTEIN-LIKE PROTEIN YDZR-RELATED"/>
    <property type="match status" value="1"/>
</dbReference>
<protein>
    <submittedName>
        <fullName evidence="2">Spore gernimation protein</fullName>
    </submittedName>
</protein>
<evidence type="ECO:0000256" key="1">
    <source>
        <dbReference type="ARBA" id="ARBA00008103"/>
    </source>
</evidence>
<dbReference type="OrthoDB" id="2691926at2"/>
<dbReference type="GeneID" id="61769182"/>
<dbReference type="InterPro" id="IPR019618">
    <property type="entry name" value="Spore_germination_GerPA"/>
</dbReference>
<dbReference type="EMBL" id="JOTP01000001">
    <property type="protein sequence ID" value="KEP28269.1"/>
    <property type="molecule type" value="Genomic_DNA"/>
</dbReference>